<feature type="region of interest" description="Disordered" evidence="3">
    <location>
        <begin position="530"/>
        <end position="550"/>
    </location>
</feature>
<protein>
    <submittedName>
        <fullName evidence="6">Class I adenylate-forming enzyme family protein</fullName>
    </submittedName>
</protein>
<feature type="domain" description="AMP-binding enzyme C-terminal" evidence="5">
    <location>
        <begin position="430"/>
        <end position="520"/>
    </location>
</feature>
<dbReference type="Gene3D" id="3.40.50.12780">
    <property type="entry name" value="N-terminal domain of ligase-like"/>
    <property type="match status" value="1"/>
</dbReference>
<dbReference type="Gene3D" id="3.30.300.30">
    <property type="match status" value="1"/>
</dbReference>
<proteinExistence type="inferred from homology"/>
<dbReference type="PROSITE" id="PS00455">
    <property type="entry name" value="AMP_BINDING"/>
    <property type="match status" value="1"/>
</dbReference>
<evidence type="ECO:0000256" key="1">
    <source>
        <dbReference type="ARBA" id="ARBA00006432"/>
    </source>
</evidence>
<dbReference type="SUPFAM" id="SSF56801">
    <property type="entry name" value="Acetyl-CoA synthetase-like"/>
    <property type="match status" value="1"/>
</dbReference>
<dbReference type="PANTHER" id="PTHR43201">
    <property type="entry name" value="ACYL-COA SYNTHETASE"/>
    <property type="match status" value="1"/>
</dbReference>
<sequence length="589" mass="62504">MPSFTIPDLPLDGLLRRAAVRDPDGIAVRTADTALGFGELDTLTDRVAAWLRRENKGRTGVRTGVAHVLAPVFAATYYGSVRSGATAVLVNPLMGEDGLRHVLATAEVEVAFVPASTAELLTKLRGALPRLRTIVVTDAPDGVTPGDTVSLHMALGSGPDAPGHGPSDPASIACVQFTTGTTGRPKGVLLTHRNLVANAKQTALAHRLDQASVTLNHLPLYHVMHLNSAVYAGACQVLCQDPDPFASLAAATEAGATHYYGLPARLHRLATDERLTATARTAPGGTRLTAVLSGGSGLRPRAARALRDRLGVPVIQGYGMAELSPLTHCQRPERYRAGEVGETVPGTECRLVDVDSRTPVDVWSTGEVQVRGPQLMAGYLGDAQPTRIDGDGWFSTGDVGYLDDDGALRLVDRLADIFKYDNEIVSPSRVEQVIGEDPRVADCIVADWPDDVHGGLVWAGVVLHDDPEPGPYAGPGRPGPPPVSEVLESIAARANERLADFERIRLAEALEAVPRTPTGKPERRALRQRLRDRAAHERPHPPHHQEQTMVTSVNRPTVRGGIDTAPAVKGPGPLTTSGTGSYETVGEGA</sequence>
<evidence type="ECO:0000256" key="3">
    <source>
        <dbReference type="SAM" id="MobiDB-lite"/>
    </source>
</evidence>
<feature type="region of interest" description="Disordered" evidence="3">
    <location>
        <begin position="563"/>
        <end position="589"/>
    </location>
</feature>
<dbReference type="InterPro" id="IPR042099">
    <property type="entry name" value="ANL_N_sf"/>
</dbReference>
<feature type="compositionally biased region" description="Low complexity" evidence="3">
    <location>
        <begin position="570"/>
        <end position="581"/>
    </location>
</feature>
<evidence type="ECO:0000259" key="4">
    <source>
        <dbReference type="Pfam" id="PF00501"/>
    </source>
</evidence>
<dbReference type="InterPro" id="IPR045851">
    <property type="entry name" value="AMP-bd_C_sf"/>
</dbReference>
<accession>A0ABW1GWN2</accession>
<dbReference type="RefSeq" id="WP_344516145.1">
    <property type="nucleotide sequence ID" value="NZ_BAAATU010000036.1"/>
</dbReference>
<feature type="domain" description="AMP-dependent synthetase/ligase" evidence="4">
    <location>
        <begin position="16"/>
        <end position="380"/>
    </location>
</feature>
<dbReference type="InterPro" id="IPR000873">
    <property type="entry name" value="AMP-dep_synth/lig_dom"/>
</dbReference>
<dbReference type="EMBL" id="JBHSPU010000042">
    <property type="protein sequence ID" value="MFC5918578.1"/>
    <property type="molecule type" value="Genomic_DNA"/>
</dbReference>
<evidence type="ECO:0000259" key="5">
    <source>
        <dbReference type="Pfam" id="PF13193"/>
    </source>
</evidence>
<dbReference type="PANTHER" id="PTHR43201:SF5">
    <property type="entry name" value="MEDIUM-CHAIN ACYL-COA LIGASE ACSF2, MITOCHONDRIAL"/>
    <property type="match status" value="1"/>
</dbReference>
<evidence type="ECO:0000313" key="6">
    <source>
        <dbReference type="EMBL" id="MFC5918578.1"/>
    </source>
</evidence>
<evidence type="ECO:0000256" key="2">
    <source>
        <dbReference type="ARBA" id="ARBA00022598"/>
    </source>
</evidence>
<dbReference type="InterPro" id="IPR025110">
    <property type="entry name" value="AMP-bd_C"/>
</dbReference>
<dbReference type="Pfam" id="PF13193">
    <property type="entry name" value="AMP-binding_C"/>
    <property type="match status" value="1"/>
</dbReference>
<dbReference type="Pfam" id="PF00501">
    <property type="entry name" value="AMP-binding"/>
    <property type="match status" value="1"/>
</dbReference>
<feature type="compositionally biased region" description="Basic and acidic residues" evidence="3">
    <location>
        <begin position="530"/>
        <end position="546"/>
    </location>
</feature>
<dbReference type="Proteomes" id="UP001596200">
    <property type="component" value="Unassembled WGS sequence"/>
</dbReference>
<keyword evidence="2" id="KW-0436">Ligase</keyword>
<evidence type="ECO:0000313" key="7">
    <source>
        <dbReference type="Proteomes" id="UP001596200"/>
    </source>
</evidence>
<comment type="similarity">
    <text evidence="1">Belongs to the ATP-dependent AMP-binding enzyme family.</text>
</comment>
<reference evidence="7" key="1">
    <citation type="journal article" date="2019" name="Int. J. Syst. Evol. Microbiol.">
        <title>The Global Catalogue of Microorganisms (GCM) 10K type strain sequencing project: providing services to taxonomists for standard genome sequencing and annotation.</title>
        <authorList>
            <consortium name="The Broad Institute Genomics Platform"/>
            <consortium name="The Broad Institute Genome Sequencing Center for Infectious Disease"/>
            <person name="Wu L."/>
            <person name="Ma J."/>
        </authorList>
    </citation>
    <scope>NUCLEOTIDE SEQUENCE [LARGE SCALE GENOMIC DNA]</scope>
    <source>
        <strain evidence="7">JCM 4147</strain>
    </source>
</reference>
<name>A0ABW1GWN2_9ACTN</name>
<dbReference type="InterPro" id="IPR020845">
    <property type="entry name" value="AMP-binding_CS"/>
</dbReference>
<gene>
    <name evidence="6" type="ORF">ACFP1B_34885</name>
</gene>
<keyword evidence="7" id="KW-1185">Reference proteome</keyword>
<organism evidence="6 7">
    <name type="scientific">Streptomyces pulveraceus</name>
    <dbReference type="NCBI Taxonomy" id="68258"/>
    <lineage>
        <taxon>Bacteria</taxon>
        <taxon>Bacillati</taxon>
        <taxon>Actinomycetota</taxon>
        <taxon>Actinomycetes</taxon>
        <taxon>Kitasatosporales</taxon>
        <taxon>Streptomycetaceae</taxon>
        <taxon>Streptomyces</taxon>
    </lineage>
</organism>
<comment type="caution">
    <text evidence="6">The sequence shown here is derived from an EMBL/GenBank/DDBJ whole genome shotgun (WGS) entry which is preliminary data.</text>
</comment>